<organism evidence="1 2">
    <name type="scientific">Clostridium perfringens</name>
    <dbReference type="NCBI Taxonomy" id="1502"/>
    <lineage>
        <taxon>Bacteria</taxon>
        <taxon>Bacillati</taxon>
        <taxon>Bacillota</taxon>
        <taxon>Clostridia</taxon>
        <taxon>Eubacteriales</taxon>
        <taxon>Clostridiaceae</taxon>
        <taxon>Clostridium</taxon>
    </lineage>
</organism>
<dbReference type="Proteomes" id="UP000070646">
    <property type="component" value="Unassembled WGS sequence"/>
</dbReference>
<name>A0A133N1G4_CLOPF</name>
<gene>
    <name evidence="1" type="ORF">HMPREF3222_02135</name>
</gene>
<dbReference type="RefSeq" id="WP_060796160.1">
    <property type="nucleotide sequence ID" value="NZ_KQ956249.1"/>
</dbReference>
<accession>A0A133N1G4</accession>
<dbReference type="EMBL" id="LRPU01000110">
    <property type="protein sequence ID" value="KXA10121.1"/>
    <property type="molecule type" value="Genomic_DNA"/>
</dbReference>
<sequence length="100" mass="11024">MAELKNTITSVESTAKVTSTITESTNLNGTVDIEKDGMKQTVLTMSCNLTQNTVTNVQTYPTNPDNMKLFFDNQEAANGEVEKFRKIAKEKGKGLNCIVF</sequence>
<reference evidence="1 2" key="1">
    <citation type="submission" date="2016-01" db="EMBL/GenBank/DDBJ databases">
        <authorList>
            <person name="Oliw E.H."/>
        </authorList>
    </citation>
    <scope>NUCLEOTIDE SEQUENCE [LARGE SCALE GENOMIC DNA]</scope>
    <source>
        <strain evidence="1 2">MJR7757A</strain>
    </source>
</reference>
<evidence type="ECO:0000313" key="1">
    <source>
        <dbReference type="EMBL" id="KXA10121.1"/>
    </source>
</evidence>
<dbReference type="AlphaFoldDB" id="A0A133N1G4"/>
<dbReference type="PATRIC" id="fig|1502.174.peg.2149"/>
<proteinExistence type="predicted"/>
<evidence type="ECO:0000313" key="2">
    <source>
        <dbReference type="Proteomes" id="UP000070646"/>
    </source>
</evidence>
<protein>
    <submittedName>
        <fullName evidence="1">Uncharacterized protein</fullName>
    </submittedName>
</protein>
<comment type="caution">
    <text evidence="1">The sequence shown here is derived from an EMBL/GenBank/DDBJ whole genome shotgun (WGS) entry which is preliminary data.</text>
</comment>